<dbReference type="AlphaFoldDB" id="A0A9J5XD41"/>
<evidence type="ECO:0000313" key="3">
    <source>
        <dbReference type="Proteomes" id="UP000824120"/>
    </source>
</evidence>
<accession>A0A9J5XD41</accession>
<name>A0A9J5XD41_SOLCO</name>
<comment type="caution">
    <text evidence="2">The sequence shown here is derived from an EMBL/GenBank/DDBJ whole genome shotgun (WGS) entry which is preliminary data.</text>
</comment>
<feature type="transmembrane region" description="Helical" evidence="1">
    <location>
        <begin position="245"/>
        <end position="265"/>
    </location>
</feature>
<keyword evidence="1" id="KW-0812">Transmembrane</keyword>
<reference evidence="2 3" key="1">
    <citation type="submission" date="2020-09" db="EMBL/GenBank/DDBJ databases">
        <title>De no assembly of potato wild relative species, Solanum commersonii.</title>
        <authorList>
            <person name="Cho K."/>
        </authorList>
    </citation>
    <scope>NUCLEOTIDE SEQUENCE [LARGE SCALE GENOMIC DNA]</scope>
    <source>
        <strain evidence="2">LZ3.2</strain>
        <tissue evidence="2">Leaf</tissue>
    </source>
</reference>
<organism evidence="2 3">
    <name type="scientific">Solanum commersonii</name>
    <name type="common">Commerson's wild potato</name>
    <name type="synonym">Commerson's nightshade</name>
    <dbReference type="NCBI Taxonomy" id="4109"/>
    <lineage>
        <taxon>Eukaryota</taxon>
        <taxon>Viridiplantae</taxon>
        <taxon>Streptophyta</taxon>
        <taxon>Embryophyta</taxon>
        <taxon>Tracheophyta</taxon>
        <taxon>Spermatophyta</taxon>
        <taxon>Magnoliopsida</taxon>
        <taxon>eudicotyledons</taxon>
        <taxon>Gunneridae</taxon>
        <taxon>Pentapetalae</taxon>
        <taxon>asterids</taxon>
        <taxon>lamiids</taxon>
        <taxon>Solanales</taxon>
        <taxon>Solanaceae</taxon>
        <taxon>Solanoideae</taxon>
        <taxon>Solaneae</taxon>
        <taxon>Solanum</taxon>
    </lineage>
</organism>
<dbReference type="Proteomes" id="UP000824120">
    <property type="component" value="Chromosome 9"/>
</dbReference>
<keyword evidence="1" id="KW-1133">Transmembrane helix</keyword>
<keyword evidence="1" id="KW-0472">Membrane</keyword>
<keyword evidence="3" id="KW-1185">Reference proteome</keyword>
<dbReference type="EMBL" id="JACXVP010000009">
    <property type="protein sequence ID" value="KAG5585519.1"/>
    <property type="molecule type" value="Genomic_DNA"/>
</dbReference>
<proteinExistence type="predicted"/>
<sequence>MKCYKEEVYRPVQSATCVDRRLKSVEHVYLYTRVNWTMPRTTFEVLTHWQGIGKRGSKEDWWKNIPGCIWWTLWKERNGRCFKGKVSNPEEIKMGCLSLLYFWCKQNLVGESIFSFLDMLMPVIHYWACHTLNEEVVIYFVSVLLLEDLVVTVHFSSFTPSFGKLEKQFDEFQHRLEELGSLRKRIWVVVMELDSITRLIYASLLFVQLSFSIADGAAAEPIGPGVAGGSLRVICLKELYNGQCFGPLIIGSKSLWTLIVLFLLFQSSHRMINHD</sequence>
<dbReference type="OrthoDB" id="1937542at2759"/>
<evidence type="ECO:0000313" key="2">
    <source>
        <dbReference type="EMBL" id="KAG5585519.1"/>
    </source>
</evidence>
<gene>
    <name evidence="2" type="ORF">H5410_045953</name>
</gene>
<protein>
    <submittedName>
        <fullName evidence="2">Uncharacterized protein</fullName>
    </submittedName>
</protein>
<evidence type="ECO:0000256" key="1">
    <source>
        <dbReference type="SAM" id="Phobius"/>
    </source>
</evidence>